<dbReference type="EMBL" id="CP020477">
    <property type="protein sequence ID" value="ARM75669.1"/>
    <property type="molecule type" value="Genomic_DNA"/>
</dbReference>
<organism evidence="5 6">
    <name type="scientific">Acidianus manzaensis</name>
    <dbReference type="NCBI Taxonomy" id="282676"/>
    <lineage>
        <taxon>Archaea</taxon>
        <taxon>Thermoproteota</taxon>
        <taxon>Thermoprotei</taxon>
        <taxon>Sulfolobales</taxon>
        <taxon>Sulfolobaceae</taxon>
        <taxon>Acidianus</taxon>
    </lineage>
</organism>
<dbReference type="SUPFAM" id="SSF51569">
    <property type="entry name" value="Aldolase"/>
    <property type="match status" value="1"/>
</dbReference>
<dbReference type="Gene3D" id="3.20.20.70">
    <property type="entry name" value="Aldolase class I"/>
    <property type="match status" value="1"/>
</dbReference>
<keyword evidence="2" id="KW-0704">Schiff base</keyword>
<evidence type="ECO:0000313" key="6">
    <source>
        <dbReference type="Proteomes" id="UP000193404"/>
    </source>
</evidence>
<feature type="active site" description="Proton donor/acceptor" evidence="3">
    <location>
        <position position="129"/>
    </location>
</feature>
<dbReference type="KEGG" id="aman:B6F84_06195"/>
<dbReference type="GO" id="GO:0019262">
    <property type="term" value="P:N-acetylneuraminate catabolic process"/>
    <property type="evidence" value="ECO:0007669"/>
    <property type="project" value="TreeGrafter"/>
</dbReference>
<feature type="binding site" evidence="4">
    <location>
        <position position="44"/>
    </location>
    <ligand>
        <name>pyruvate</name>
        <dbReference type="ChEBI" id="CHEBI:15361"/>
    </ligand>
</feature>
<evidence type="ECO:0000313" key="5">
    <source>
        <dbReference type="EMBL" id="ARM75669.1"/>
    </source>
</evidence>
<dbReference type="GO" id="GO:0008747">
    <property type="term" value="F:N-acetylneuraminate lyase activity"/>
    <property type="evidence" value="ECO:0007669"/>
    <property type="project" value="TreeGrafter"/>
</dbReference>
<evidence type="ECO:0000256" key="4">
    <source>
        <dbReference type="PIRSR" id="PIRSR001365-2"/>
    </source>
</evidence>
<accession>A0A1W6JZH5</accession>
<gene>
    <name evidence="5" type="ORF">B6F84_06195</name>
</gene>
<sequence>MKGILVALVTPFNNKEELNLDALTTLINFDLTRGADGFWVLGTTGEFNMLNIEEKMQVAKKVMDIAKGKVLLGINENSTYNSSKLAKYYIDLGADGIFSIPPLYHKTDEKGIIQYYTALSKFGVDLYVYNIPSTVGYNIPLDILRKLAEEDIIQGIKYTTSDFESLINYFKSLKEVNKNINVYAGNDKFALISFLYGIDGIVSGIGNFAPEIVSQLYKNVKEGKIADALKYQQMLDKLVDATSLSDYPSGIKIALRYRGLDVGPVRKPLEENITADSTIYYTLKELNL</sequence>
<dbReference type="Proteomes" id="UP000193404">
    <property type="component" value="Chromosome"/>
</dbReference>
<dbReference type="OrthoDB" id="33636at2157"/>
<dbReference type="GO" id="GO:0005829">
    <property type="term" value="C:cytosol"/>
    <property type="evidence" value="ECO:0007669"/>
    <property type="project" value="TreeGrafter"/>
</dbReference>
<dbReference type="PROSITE" id="PS00666">
    <property type="entry name" value="DHDPS_2"/>
    <property type="match status" value="1"/>
</dbReference>
<dbReference type="PANTHER" id="PTHR42849">
    <property type="entry name" value="N-ACETYLNEURAMINATE LYASE"/>
    <property type="match status" value="1"/>
</dbReference>
<evidence type="ECO:0000256" key="3">
    <source>
        <dbReference type="PIRSR" id="PIRSR001365-1"/>
    </source>
</evidence>
<dbReference type="PRINTS" id="PR00146">
    <property type="entry name" value="DHPICSNTHASE"/>
</dbReference>
<evidence type="ECO:0000256" key="1">
    <source>
        <dbReference type="ARBA" id="ARBA00023239"/>
    </source>
</evidence>
<proteinExistence type="predicted"/>
<dbReference type="InterPro" id="IPR013785">
    <property type="entry name" value="Aldolase_TIM"/>
</dbReference>
<name>A0A1W6JZH5_9CREN</name>
<protein>
    <submittedName>
        <fullName evidence="5">Dihydrodipicolinate synthase family protein</fullName>
    </submittedName>
</protein>
<dbReference type="PANTHER" id="PTHR42849:SF1">
    <property type="entry name" value="N-ACETYLNEURAMINATE LYASE"/>
    <property type="match status" value="1"/>
</dbReference>
<dbReference type="PIRSF" id="PIRSF001365">
    <property type="entry name" value="DHDPS"/>
    <property type="match status" value="1"/>
</dbReference>
<dbReference type="InterPro" id="IPR002220">
    <property type="entry name" value="DapA-like"/>
</dbReference>
<dbReference type="GO" id="GO:0008675">
    <property type="term" value="F:2-dehydro-3-deoxy-phosphogluconate aldolase activity"/>
    <property type="evidence" value="ECO:0007669"/>
    <property type="project" value="UniProtKB-ARBA"/>
</dbReference>
<dbReference type="SMART" id="SM01130">
    <property type="entry name" value="DHDPS"/>
    <property type="match status" value="1"/>
</dbReference>
<reference evidence="5 6" key="1">
    <citation type="submission" date="2017-03" db="EMBL/GenBank/DDBJ databases">
        <title>Sulfur activation and transportation mechanism of thermophilic Archaea Acidianus manzaensis YN-25.</title>
        <authorList>
            <person name="Ma Y."/>
            <person name="Yang Y."/>
            <person name="Xia J."/>
        </authorList>
    </citation>
    <scope>NUCLEOTIDE SEQUENCE [LARGE SCALE GENOMIC DNA]</scope>
    <source>
        <strain evidence="5 6">YN-25</strain>
    </source>
</reference>
<dbReference type="STRING" id="282676.B6F84_06195"/>
<dbReference type="CDD" id="cd00408">
    <property type="entry name" value="DHDPS-like"/>
    <property type="match status" value="1"/>
</dbReference>
<feature type="binding site" evidence="4">
    <location>
        <position position="202"/>
    </location>
    <ligand>
        <name>pyruvate</name>
        <dbReference type="ChEBI" id="CHEBI:15361"/>
    </ligand>
</feature>
<feature type="active site" description="Schiff-base intermediate with substrate" evidence="3">
    <location>
        <position position="157"/>
    </location>
</feature>
<dbReference type="AlphaFoldDB" id="A0A1W6JZH5"/>
<dbReference type="Pfam" id="PF00701">
    <property type="entry name" value="DHDPS"/>
    <property type="match status" value="1"/>
</dbReference>
<dbReference type="InterPro" id="IPR020625">
    <property type="entry name" value="Schiff_base-form_aldolases_AS"/>
</dbReference>
<evidence type="ECO:0000256" key="2">
    <source>
        <dbReference type="ARBA" id="ARBA00023270"/>
    </source>
</evidence>
<keyword evidence="1" id="KW-0456">Lyase</keyword>
<keyword evidence="6" id="KW-1185">Reference proteome</keyword>